<dbReference type="PANTHER" id="PTHR10963:SF60">
    <property type="entry name" value="GRAM-NEGATIVE BACTERIA-BINDING PROTEIN 1-RELATED"/>
    <property type="match status" value="1"/>
</dbReference>
<gene>
    <name evidence="3" type="primary">g6797</name>
    <name evidence="3" type="ORF">EsDP_00006797</name>
</gene>
<evidence type="ECO:0000259" key="2">
    <source>
        <dbReference type="PROSITE" id="PS51762"/>
    </source>
</evidence>
<dbReference type="Gene3D" id="2.60.120.200">
    <property type="match status" value="1"/>
</dbReference>
<accession>A0ABQ0CYQ0</accession>
<dbReference type="Pfam" id="PF26113">
    <property type="entry name" value="GH16_XgeA"/>
    <property type="match status" value="1"/>
</dbReference>
<feature type="signal peptide" evidence="1">
    <location>
        <begin position="1"/>
        <end position="21"/>
    </location>
</feature>
<sequence length="336" mass="36409">MFPSATVLSALLFASAGLGDAAKRLAQIDHVDHASASVSVSVSVSALPSGFSRCLFYDDFSEPTGHLPDASKWHIDLGTAYPGGGPDHWGTGEIQTYTSDAANMHVTREGTLKMTPVRAWDDTNGTWAWTSSRIETTPDWDFACPRGHRMRVEARIRLGGNPRSVSMGIWPAFWVLGSAYRSNYSAWPSVGEVDILESVNGEAKVWQTLHCGKYPGGVCNEPSGIGHVTEAVERASWHTLSWEVDRRKRPFGLGSESVSWLVDGERRWTLREADLHGGKEAWHAVVANSKMVLLNVAVGGALPNAIAKIDTPTNATRGGDGAAMEVDYVAVYSWSP</sequence>
<name>A0ABQ0CYQ0_9HYPO</name>
<feature type="domain" description="GH16" evidence="2">
    <location>
        <begin position="31"/>
        <end position="336"/>
    </location>
</feature>
<evidence type="ECO:0000256" key="1">
    <source>
        <dbReference type="SAM" id="SignalP"/>
    </source>
</evidence>
<evidence type="ECO:0000313" key="4">
    <source>
        <dbReference type="Proteomes" id="UP001562357"/>
    </source>
</evidence>
<feature type="chain" id="PRO_5046852211" description="GH16 domain-containing protein" evidence="1">
    <location>
        <begin position="22"/>
        <end position="336"/>
    </location>
</feature>
<dbReference type="InterPro" id="IPR013320">
    <property type="entry name" value="ConA-like_dom_sf"/>
</dbReference>
<proteinExistence type="predicted"/>
<keyword evidence="1" id="KW-0732">Signal</keyword>
<comment type="caution">
    <text evidence="3">The sequence shown here is derived from an EMBL/GenBank/DDBJ whole genome shotgun (WGS) entry which is preliminary data.</text>
</comment>
<dbReference type="Proteomes" id="UP001562357">
    <property type="component" value="Unassembled WGS sequence"/>
</dbReference>
<evidence type="ECO:0000313" key="3">
    <source>
        <dbReference type="EMBL" id="GAB0138567.1"/>
    </source>
</evidence>
<dbReference type="EMBL" id="BAAFGZ010000440">
    <property type="protein sequence ID" value="GAB0138567.1"/>
    <property type="molecule type" value="Genomic_DNA"/>
</dbReference>
<dbReference type="PANTHER" id="PTHR10963">
    <property type="entry name" value="GLYCOSYL HYDROLASE-RELATED"/>
    <property type="match status" value="1"/>
</dbReference>
<reference evidence="4" key="1">
    <citation type="submission" date="2024-06" db="EMBL/GenBank/DDBJ databases">
        <title>Draft Genome Sequences of Epichloe bromicola Strains Isolated from Elymus ciliaris.</title>
        <authorList>
            <consortium name="Epichloe bromicola genome sequencing consortium"/>
            <person name="Miura A."/>
            <person name="Imano S."/>
            <person name="Ashida A."/>
            <person name="Sato I."/>
            <person name="Chiba S."/>
            <person name="Tanaka A."/>
            <person name="Camagna M."/>
            <person name="Takemoto D."/>
        </authorList>
    </citation>
    <scope>NUCLEOTIDE SEQUENCE [LARGE SCALE GENOMIC DNA]</scope>
    <source>
        <strain evidence="4">DP</strain>
    </source>
</reference>
<protein>
    <recommendedName>
        <fullName evidence="2">GH16 domain-containing protein</fullName>
    </recommendedName>
</protein>
<dbReference type="SUPFAM" id="SSF49899">
    <property type="entry name" value="Concanavalin A-like lectins/glucanases"/>
    <property type="match status" value="1"/>
</dbReference>
<dbReference type="PROSITE" id="PS51762">
    <property type="entry name" value="GH16_2"/>
    <property type="match status" value="1"/>
</dbReference>
<organism evidence="3 4">
    <name type="scientific">Epichloe bromicola</name>
    <dbReference type="NCBI Taxonomy" id="79588"/>
    <lineage>
        <taxon>Eukaryota</taxon>
        <taxon>Fungi</taxon>
        <taxon>Dikarya</taxon>
        <taxon>Ascomycota</taxon>
        <taxon>Pezizomycotina</taxon>
        <taxon>Sordariomycetes</taxon>
        <taxon>Hypocreomycetidae</taxon>
        <taxon>Hypocreales</taxon>
        <taxon>Clavicipitaceae</taxon>
        <taxon>Epichloe</taxon>
    </lineage>
</organism>
<dbReference type="InterPro" id="IPR050546">
    <property type="entry name" value="Glycosyl_Hydrlase_16"/>
</dbReference>
<keyword evidence="4" id="KW-1185">Reference proteome</keyword>
<dbReference type="InterPro" id="IPR000757">
    <property type="entry name" value="Beta-glucanase-like"/>
</dbReference>